<name>A0A914DNA6_9BILA</name>
<feature type="signal peptide" evidence="1">
    <location>
        <begin position="1"/>
        <end position="20"/>
    </location>
</feature>
<dbReference type="WBParaSite" id="ACRNAN_scaffold2999.g7361.t1">
    <property type="protein sequence ID" value="ACRNAN_scaffold2999.g7361.t1"/>
    <property type="gene ID" value="ACRNAN_scaffold2999.g7361"/>
</dbReference>
<feature type="chain" id="PRO_5037414530" evidence="1">
    <location>
        <begin position="21"/>
        <end position="88"/>
    </location>
</feature>
<protein>
    <submittedName>
        <fullName evidence="3">Thioredoxin family protein</fullName>
    </submittedName>
</protein>
<dbReference type="AlphaFoldDB" id="A0A914DNA6"/>
<evidence type="ECO:0000313" key="3">
    <source>
        <dbReference type="WBParaSite" id="ACRNAN_scaffold2999.g7361.t1"/>
    </source>
</evidence>
<dbReference type="Proteomes" id="UP000887540">
    <property type="component" value="Unplaced"/>
</dbReference>
<proteinExistence type="predicted"/>
<sequence>MSYITLGFLIFLSLNSYSQAQGSVKNPANRAEFDKTLSDAGDKLVVVHFTADLCAICRAFKYDYRGGPAVHPEIDPVQHIVQHIVQGP</sequence>
<keyword evidence="1" id="KW-0732">Signal</keyword>
<dbReference type="InterPro" id="IPR036249">
    <property type="entry name" value="Thioredoxin-like_sf"/>
</dbReference>
<evidence type="ECO:0000313" key="2">
    <source>
        <dbReference type="Proteomes" id="UP000887540"/>
    </source>
</evidence>
<keyword evidence="2" id="KW-1185">Reference proteome</keyword>
<dbReference type="SUPFAM" id="SSF52833">
    <property type="entry name" value="Thioredoxin-like"/>
    <property type="match status" value="1"/>
</dbReference>
<organism evidence="2 3">
    <name type="scientific">Acrobeloides nanus</name>
    <dbReference type="NCBI Taxonomy" id="290746"/>
    <lineage>
        <taxon>Eukaryota</taxon>
        <taxon>Metazoa</taxon>
        <taxon>Ecdysozoa</taxon>
        <taxon>Nematoda</taxon>
        <taxon>Chromadorea</taxon>
        <taxon>Rhabditida</taxon>
        <taxon>Tylenchina</taxon>
        <taxon>Cephalobomorpha</taxon>
        <taxon>Cephaloboidea</taxon>
        <taxon>Cephalobidae</taxon>
        <taxon>Acrobeloides</taxon>
    </lineage>
</organism>
<evidence type="ECO:0000256" key="1">
    <source>
        <dbReference type="SAM" id="SignalP"/>
    </source>
</evidence>
<dbReference type="Gene3D" id="3.40.30.10">
    <property type="entry name" value="Glutaredoxin"/>
    <property type="match status" value="1"/>
</dbReference>
<accession>A0A914DNA6</accession>
<reference evidence="3" key="1">
    <citation type="submission" date="2022-11" db="UniProtKB">
        <authorList>
            <consortium name="WormBaseParasite"/>
        </authorList>
    </citation>
    <scope>IDENTIFICATION</scope>
</reference>